<organism evidence="4 5">
    <name type="scientific">Porphyridium purpureum</name>
    <name type="common">Red alga</name>
    <name type="synonym">Porphyridium cruentum</name>
    <dbReference type="NCBI Taxonomy" id="35688"/>
    <lineage>
        <taxon>Eukaryota</taxon>
        <taxon>Rhodophyta</taxon>
        <taxon>Bangiophyceae</taxon>
        <taxon>Porphyridiales</taxon>
        <taxon>Porphyridiaceae</taxon>
        <taxon>Porphyridium</taxon>
    </lineage>
</organism>
<dbReference type="GO" id="GO:0022625">
    <property type="term" value="C:cytosolic large ribosomal subunit"/>
    <property type="evidence" value="ECO:0007669"/>
    <property type="project" value="TreeGrafter"/>
</dbReference>
<dbReference type="PANTHER" id="PTHR10715">
    <property type="entry name" value="60S RIBOSOMAL PROTEIN L6"/>
    <property type="match status" value="1"/>
</dbReference>
<protein>
    <submittedName>
        <fullName evidence="4">60S ribosomal protein L6</fullName>
    </submittedName>
</protein>
<dbReference type="SUPFAM" id="SSF50104">
    <property type="entry name" value="Translation proteins SH3-like domain"/>
    <property type="match status" value="1"/>
</dbReference>
<evidence type="ECO:0000256" key="2">
    <source>
        <dbReference type="ARBA" id="ARBA00022980"/>
    </source>
</evidence>
<reference evidence="5" key="1">
    <citation type="journal article" date="2019" name="Nat. Commun.">
        <title>Expansion of phycobilisome linker gene families in mesophilic red algae.</title>
        <authorList>
            <person name="Lee J."/>
            <person name="Kim D."/>
            <person name="Bhattacharya D."/>
            <person name="Yoon H.S."/>
        </authorList>
    </citation>
    <scope>NUCLEOTIDE SEQUENCE [LARGE SCALE GENOMIC DNA]</scope>
    <source>
        <strain evidence="5">CCMP 1328</strain>
    </source>
</reference>
<dbReference type="GO" id="GO:0000027">
    <property type="term" value="P:ribosomal large subunit assembly"/>
    <property type="evidence" value="ECO:0007669"/>
    <property type="project" value="TreeGrafter"/>
</dbReference>
<keyword evidence="3" id="KW-0687">Ribonucleoprotein</keyword>
<dbReference type="Gene3D" id="2.30.30.30">
    <property type="match status" value="1"/>
</dbReference>
<evidence type="ECO:0000256" key="1">
    <source>
        <dbReference type="ARBA" id="ARBA00010592"/>
    </source>
</evidence>
<dbReference type="GO" id="GO:0003723">
    <property type="term" value="F:RNA binding"/>
    <property type="evidence" value="ECO:0007669"/>
    <property type="project" value="TreeGrafter"/>
</dbReference>
<accession>A0A5J4YX57</accession>
<dbReference type="Proteomes" id="UP000324585">
    <property type="component" value="Unassembled WGS sequence"/>
</dbReference>
<dbReference type="GO" id="GO:0002181">
    <property type="term" value="P:cytoplasmic translation"/>
    <property type="evidence" value="ECO:0007669"/>
    <property type="project" value="TreeGrafter"/>
</dbReference>
<dbReference type="OMA" id="KWYNADD"/>
<dbReference type="InterPro" id="IPR000915">
    <property type="entry name" value="60S_ribosomal_eL6"/>
</dbReference>
<dbReference type="InterPro" id="IPR014722">
    <property type="entry name" value="Rib_uL2_dom2"/>
</dbReference>
<keyword evidence="2 4" id="KW-0689">Ribosomal protein</keyword>
<comment type="similarity">
    <text evidence="1">Belongs to the eukaryotic ribosomal protein eL6 family.</text>
</comment>
<dbReference type="CDD" id="cd13156">
    <property type="entry name" value="KOW_RPL6"/>
    <property type="match status" value="1"/>
</dbReference>
<evidence type="ECO:0000313" key="5">
    <source>
        <dbReference type="Proteomes" id="UP000324585"/>
    </source>
</evidence>
<dbReference type="EMBL" id="VRMN01000003">
    <property type="protein sequence ID" value="KAA8495926.1"/>
    <property type="molecule type" value="Genomic_DNA"/>
</dbReference>
<dbReference type="GO" id="GO:0003735">
    <property type="term" value="F:structural constituent of ribosome"/>
    <property type="evidence" value="ECO:0007669"/>
    <property type="project" value="InterPro"/>
</dbReference>
<dbReference type="Pfam" id="PF01159">
    <property type="entry name" value="Ribosomal_L6e"/>
    <property type="match status" value="1"/>
</dbReference>
<dbReference type="AlphaFoldDB" id="A0A5J4YX57"/>
<dbReference type="InterPro" id="IPR041997">
    <property type="entry name" value="Ribosomal_eL6_KOW"/>
</dbReference>
<gene>
    <name evidence="4" type="ORF">FVE85_2081</name>
</gene>
<dbReference type="FunFam" id="2.30.30.30:FF:000014">
    <property type="entry name" value="60S ribosomal protein L6"/>
    <property type="match status" value="1"/>
</dbReference>
<name>A0A5J4YX57_PORPP</name>
<sequence length="176" mass="19554">MARAPRYYSADDVPTKKKSFKPKPAKIRASITPGTVLILLAGRFRGKRVVCLKVLPSGTLVITGPYAVNGVPLRRVNPRYVIASSTKVDISSVSVDKFDDAYFKKAAKKSAKSEKDFFQKDAEEKPKAELPAQFKQDQKEVDNALTAALKKDALLKCYMKARFSLTKGQAPHEMKF</sequence>
<dbReference type="PANTHER" id="PTHR10715:SF0">
    <property type="entry name" value="LARGE RIBOSOMAL SUBUNIT PROTEIN EL6"/>
    <property type="match status" value="1"/>
</dbReference>
<dbReference type="OrthoDB" id="2436667at2759"/>
<evidence type="ECO:0000313" key="4">
    <source>
        <dbReference type="EMBL" id="KAA8495926.1"/>
    </source>
</evidence>
<dbReference type="InterPro" id="IPR008991">
    <property type="entry name" value="Translation_prot_SH3-like_sf"/>
</dbReference>
<proteinExistence type="inferred from homology"/>
<comment type="caution">
    <text evidence="4">The sequence shown here is derived from an EMBL/GenBank/DDBJ whole genome shotgun (WGS) entry which is preliminary data.</text>
</comment>
<evidence type="ECO:0000256" key="3">
    <source>
        <dbReference type="ARBA" id="ARBA00023274"/>
    </source>
</evidence>
<keyword evidence="5" id="KW-1185">Reference proteome</keyword>